<dbReference type="EMBL" id="APLQ01000005">
    <property type="protein sequence ID" value="ENO17125.1"/>
    <property type="molecule type" value="Genomic_DNA"/>
</dbReference>
<evidence type="ECO:0000259" key="2">
    <source>
        <dbReference type="SMART" id="SM00470"/>
    </source>
</evidence>
<evidence type="ECO:0000256" key="1">
    <source>
        <dbReference type="SAM" id="MobiDB-lite"/>
    </source>
</evidence>
<dbReference type="eggNOG" id="COG1475">
    <property type="taxonomic scope" value="Bacteria"/>
</dbReference>
<dbReference type="PATRIC" id="fig|626887.3.peg.117"/>
<dbReference type="Gene3D" id="1.10.10.2830">
    <property type="match status" value="1"/>
</dbReference>
<dbReference type="InterPro" id="IPR036086">
    <property type="entry name" value="ParB/Sulfiredoxin_sf"/>
</dbReference>
<dbReference type="InterPro" id="IPR050336">
    <property type="entry name" value="Chromosome_partition/occlusion"/>
</dbReference>
<dbReference type="GO" id="GO:0005694">
    <property type="term" value="C:chromosome"/>
    <property type="evidence" value="ECO:0007669"/>
    <property type="project" value="TreeGrafter"/>
</dbReference>
<gene>
    <name evidence="3" type="ORF">J057_00629</name>
</gene>
<sequence length="308" mass="34544">MKSKPNVNDFIQGGAAQEADRPQYNENEIVYLRRDKIVPQPGQDRDDWDDPATVAHVKSLADSMSIELQDGKKYGVRDPISVLPADEDGKHEIIKGESRWRAAGIAEIDEIPCRIQKRATVENRLDHVTENALKKGLTLWQRARSIQRDKEEFGFDSKQIMIAHGIRNKTQLSKIMAVLTLDEPAQELVRRDLVGDVNLIYDLKKLDEKQIEKLKKKIEKGDSVPQAIKSLQPKQKKKPVEPKPQVSESETEGEGTSQGNTTQYLNLGLSEPKAKALAVLLDLSPEQDASELANQIDERLNTLAAEGQ</sequence>
<keyword evidence="4" id="KW-1185">Reference proteome</keyword>
<dbReference type="PANTHER" id="PTHR33375:SF1">
    <property type="entry name" value="CHROMOSOME-PARTITIONING PROTEIN PARB-RELATED"/>
    <property type="match status" value="1"/>
</dbReference>
<dbReference type="OrthoDB" id="9796891at2"/>
<comment type="caution">
    <text evidence="3">The sequence shown here is derived from an EMBL/GenBank/DDBJ whole genome shotgun (WGS) entry which is preliminary data.</text>
</comment>
<feature type="compositionally biased region" description="Low complexity" evidence="1">
    <location>
        <begin position="243"/>
        <end position="263"/>
    </location>
</feature>
<dbReference type="Gene3D" id="3.90.1530.30">
    <property type="match status" value="1"/>
</dbReference>
<proteinExistence type="predicted"/>
<feature type="region of interest" description="Disordered" evidence="1">
    <location>
        <begin position="224"/>
        <end position="267"/>
    </location>
</feature>
<name>N6W3K8_9GAMM</name>
<dbReference type="STRING" id="626887.J057_00629"/>
<accession>N6W3K8</accession>
<dbReference type="SMART" id="SM00470">
    <property type="entry name" value="ParB"/>
    <property type="match status" value="1"/>
</dbReference>
<protein>
    <recommendedName>
        <fullName evidence="2">ParB-like N-terminal domain-containing protein</fullName>
    </recommendedName>
</protein>
<dbReference type="HOGENOM" id="CLU_902556_0_0_6"/>
<evidence type="ECO:0000313" key="3">
    <source>
        <dbReference type="EMBL" id="ENO17125.1"/>
    </source>
</evidence>
<dbReference type="PANTHER" id="PTHR33375">
    <property type="entry name" value="CHROMOSOME-PARTITIONING PROTEIN PARB-RELATED"/>
    <property type="match status" value="1"/>
</dbReference>
<feature type="region of interest" description="Disordered" evidence="1">
    <location>
        <begin position="1"/>
        <end position="23"/>
    </location>
</feature>
<dbReference type="GO" id="GO:0007059">
    <property type="term" value="P:chromosome segregation"/>
    <property type="evidence" value="ECO:0007669"/>
    <property type="project" value="TreeGrafter"/>
</dbReference>
<dbReference type="AlphaFoldDB" id="N6W3K8"/>
<reference evidence="3 4" key="1">
    <citation type="journal article" date="2013" name="Genome Announc.">
        <title>Genome Sequence of the Polycyclic Aromatic Hydrocarbon-Degrading Bacterium Strain Marinobacter nanhaiticus D15-8WT.</title>
        <authorList>
            <person name="Cui Z."/>
            <person name="Gao W."/>
            <person name="Li Q."/>
            <person name="Xu G."/>
            <person name="Zheng L."/>
        </authorList>
    </citation>
    <scope>NUCLEOTIDE SEQUENCE [LARGE SCALE GENOMIC DNA]</scope>
    <source>
        <strain evidence="3 4">D15-8W</strain>
    </source>
</reference>
<dbReference type="InterPro" id="IPR003115">
    <property type="entry name" value="ParB_N"/>
</dbReference>
<feature type="domain" description="ParB-like N-terminal" evidence="2">
    <location>
        <begin position="30"/>
        <end position="132"/>
    </location>
</feature>
<dbReference type="Pfam" id="PF02195">
    <property type="entry name" value="ParB_N"/>
    <property type="match status" value="1"/>
</dbReference>
<organism evidence="3 4">
    <name type="scientific">Marinobacter nanhaiticus D15-8W</name>
    <dbReference type="NCBI Taxonomy" id="626887"/>
    <lineage>
        <taxon>Bacteria</taxon>
        <taxon>Pseudomonadati</taxon>
        <taxon>Pseudomonadota</taxon>
        <taxon>Gammaproteobacteria</taxon>
        <taxon>Pseudomonadales</taxon>
        <taxon>Marinobacteraceae</taxon>
        <taxon>Marinobacter</taxon>
    </lineage>
</organism>
<evidence type="ECO:0000313" key="4">
    <source>
        <dbReference type="Proteomes" id="UP000013165"/>
    </source>
</evidence>
<dbReference type="SUPFAM" id="SSF110849">
    <property type="entry name" value="ParB/Sulfiredoxin"/>
    <property type="match status" value="1"/>
</dbReference>
<dbReference type="RefSeq" id="WP_004578777.1">
    <property type="nucleotide sequence ID" value="NZ_AP028879.1"/>
</dbReference>
<dbReference type="SUPFAM" id="SSF109709">
    <property type="entry name" value="KorB DNA-binding domain-like"/>
    <property type="match status" value="1"/>
</dbReference>
<dbReference type="Proteomes" id="UP000013165">
    <property type="component" value="Unassembled WGS sequence"/>
</dbReference>